<reference evidence="1" key="1">
    <citation type="submission" date="2020-06" db="EMBL/GenBank/DDBJ databases">
        <authorList>
            <person name="Li T."/>
            <person name="Hu X."/>
            <person name="Zhang T."/>
            <person name="Song X."/>
            <person name="Zhang H."/>
            <person name="Dai N."/>
            <person name="Sheng W."/>
            <person name="Hou X."/>
            <person name="Wei L."/>
        </authorList>
    </citation>
    <scope>NUCLEOTIDE SEQUENCE</scope>
    <source>
        <strain evidence="1">G02</strain>
        <tissue evidence="1">Leaf</tissue>
    </source>
</reference>
<proteinExistence type="predicted"/>
<evidence type="ECO:0000313" key="1">
    <source>
        <dbReference type="EMBL" id="KAL0296146.1"/>
    </source>
</evidence>
<dbReference type="EMBL" id="JACGWJ010000032">
    <property type="protein sequence ID" value="KAL0296146.1"/>
    <property type="molecule type" value="Genomic_DNA"/>
</dbReference>
<accession>A0AAW2JNC9</accession>
<protein>
    <submittedName>
        <fullName evidence="1">Uncharacterized protein</fullName>
    </submittedName>
</protein>
<dbReference type="AlphaFoldDB" id="A0AAW2JNC9"/>
<organism evidence="1">
    <name type="scientific">Sesamum radiatum</name>
    <name type="common">Black benniseed</name>
    <dbReference type="NCBI Taxonomy" id="300843"/>
    <lineage>
        <taxon>Eukaryota</taxon>
        <taxon>Viridiplantae</taxon>
        <taxon>Streptophyta</taxon>
        <taxon>Embryophyta</taxon>
        <taxon>Tracheophyta</taxon>
        <taxon>Spermatophyta</taxon>
        <taxon>Magnoliopsida</taxon>
        <taxon>eudicotyledons</taxon>
        <taxon>Gunneridae</taxon>
        <taxon>Pentapetalae</taxon>
        <taxon>asterids</taxon>
        <taxon>lamiids</taxon>
        <taxon>Lamiales</taxon>
        <taxon>Pedaliaceae</taxon>
        <taxon>Sesamum</taxon>
    </lineage>
</organism>
<sequence>MRQLTRVGIEDRIKAAVNVEGEEVRLVIVELRLDAAVLRLAALVSAISLSKRLLLSVPFSMSERTRIVNCEL</sequence>
<comment type="caution">
    <text evidence="1">The sequence shown here is derived from an EMBL/GenBank/DDBJ whole genome shotgun (WGS) entry which is preliminary data.</text>
</comment>
<name>A0AAW2JNC9_SESRA</name>
<reference evidence="1" key="2">
    <citation type="journal article" date="2024" name="Plant">
        <title>Genomic evolution and insights into agronomic trait innovations of Sesamum species.</title>
        <authorList>
            <person name="Miao H."/>
            <person name="Wang L."/>
            <person name="Qu L."/>
            <person name="Liu H."/>
            <person name="Sun Y."/>
            <person name="Le M."/>
            <person name="Wang Q."/>
            <person name="Wei S."/>
            <person name="Zheng Y."/>
            <person name="Lin W."/>
            <person name="Duan Y."/>
            <person name="Cao H."/>
            <person name="Xiong S."/>
            <person name="Wang X."/>
            <person name="Wei L."/>
            <person name="Li C."/>
            <person name="Ma Q."/>
            <person name="Ju M."/>
            <person name="Zhao R."/>
            <person name="Li G."/>
            <person name="Mu C."/>
            <person name="Tian Q."/>
            <person name="Mei H."/>
            <person name="Zhang T."/>
            <person name="Gao T."/>
            <person name="Zhang H."/>
        </authorList>
    </citation>
    <scope>NUCLEOTIDE SEQUENCE</scope>
    <source>
        <strain evidence="1">G02</strain>
    </source>
</reference>
<gene>
    <name evidence="1" type="ORF">Sradi_6666700</name>
</gene>